<keyword evidence="9" id="KW-1185">Reference proteome</keyword>
<evidence type="ECO:0000256" key="7">
    <source>
        <dbReference type="SAM" id="SignalP"/>
    </source>
</evidence>
<reference evidence="9" key="1">
    <citation type="journal article" date="2014" name="Science">
        <title>Ancient hybridizations among the ancestral genomes of bread wheat.</title>
        <authorList>
            <consortium name="International Wheat Genome Sequencing Consortium,"/>
            <person name="Marcussen T."/>
            <person name="Sandve S.R."/>
            <person name="Heier L."/>
            <person name="Spannagl M."/>
            <person name="Pfeifer M."/>
            <person name="Jakobsen K.S."/>
            <person name="Wulff B.B."/>
            <person name="Steuernagel B."/>
            <person name="Mayer K.F."/>
            <person name="Olsen O.A."/>
        </authorList>
    </citation>
    <scope>NUCLEOTIDE SEQUENCE [LARGE SCALE GENOMIC DNA]</scope>
    <source>
        <strain evidence="9">cv. AL8/78</strain>
    </source>
</reference>
<reference evidence="9" key="2">
    <citation type="journal article" date="2017" name="Nat. Plants">
        <title>The Aegilops tauschii genome reveals multiple impacts of transposons.</title>
        <authorList>
            <person name="Zhao G."/>
            <person name="Zou C."/>
            <person name="Li K."/>
            <person name="Wang K."/>
            <person name="Li T."/>
            <person name="Gao L."/>
            <person name="Zhang X."/>
            <person name="Wang H."/>
            <person name="Yang Z."/>
            <person name="Liu X."/>
            <person name="Jiang W."/>
            <person name="Mao L."/>
            <person name="Kong X."/>
            <person name="Jiao Y."/>
            <person name="Jia J."/>
        </authorList>
    </citation>
    <scope>NUCLEOTIDE SEQUENCE [LARGE SCALE GENOMIC DNA]</scope>
    <source>
        <strain evidence="9">cv. AL8/78</strain>
    </source>
</reference>
<dbReference type="PANTHER" id="PTHR48047">
    <property type="entry name" value="GLYCOSYLTRANSFERASE"/>
    <property type="match status" value="1"/>
</dbReference>
<evidence type="ECO:0000256" key="2">
    <source>
        <dbReference type="ARBA" id="ARBA00022676"/>
    </source>
</evidence>
<dbReference type="PANTHER" id="PTHR48047:SF45">
    <property type="entry name" value="SCOPOLETIN GLUCOSYLTRANSFERASE-LIKE"/>
    <property type="match status" value="1"/>
</dbReference>
<dbReference type="Pfam" id="PF00201">
    <property type="entry name" value="UDPGT"/>
    <property type="match status" value="1"/>
</dbReference>
<sequence>RYVRPAVLLHLLPSLLLSSSSAPPIRSGVVQVLSVQPPKKNRTPSTEHASMATRDEQRQHPLPLHILFLPFFAPGHLIPVVDMAAIFSARGARCTILTTPVNADIIRPAVDRANDSDCHGTDSPSPAVDIFVVPFPDVGLPPGMENLMFLTPAHGAECPLKFIQAVQLLREPFDRFMAANRPDAVVSDSFFSWSADAAAEHGVPRLVFLGSSVFARCCSETMLRTNPLETTTNPDDDPDDDARLVSLPGLPHRVQLRRSQMMDPRKRPAMWAFHKDNDAADQRSFGEVLNSFHELEPDYVEHFRTTLGRRAWLVGPVALASKDMAKRGRPDNTEAHVTEGCLRWMDRKPAGSVVYVSFGTFTSFSPAELRELARGLDLSGKDFVWVISSGTGTDGSEWMPEGFAELMARGDRGFIIRGWAPQTLILNHHALGGFMTHCGWNSALEAVSAGVPMVTWPRYADQFYNEKLIVEVLKVGVSIGAKDFASPLEGHEVIGGEVIAGSIGRLMGSGEEGDAVRKKAKDLSVKARSAMEKGGSSYGDFGRLMDELMARRSPGEDTTPLILQK</sequence>
<dbReference type="CDD" id="cd03784">
    <property type="entry name" value="GT1_Gtf-like"/>
    <property type="match status" value="1"/>
</dbReference>
<dbReference type="Proteomes" id="UP000015105">
    <property type="component" value="Chromosome 6D"/>
</dbReference>
<dbReference type="EC" id="2.4.1.-" evidence="5"/>
<keyword evidence="2 4" id="KW-0328">Glycosyltransferase</keyword>
<feature type="region of interest" description="Disordered" evidence="6">
    <location>
        <begin position="35"/>
        <end position="55"/>
    </location>
</feature>
<evidence type="ECO:0000313" key="9">
    <source>
        <dbReference type="Proteomes" id="UP000015105"/>
    </source>
</evidence>
<evidence type="ECO:0000256" key="4">
    <source>
        <dbReference type="RuleBase" id="RU003718"/>
    </source>
</evidence>
<dbReference type="Gramene" id="AET6Gv20198800.1">
    <property type="protein sequence ID" value="AET6Gv20198800.1"/>
    <property type="gene ID" value="AET6Gv20198800"/>
</dbReference>
<dbReference type="PROSITE" id="PS00375">
    <property type="entry name" value="UDPGT"/>
    <property type="match status" value="1"/>
</dbReference>
<organism evidence="8 9">
    <name type="scientific">Aegilops tauschii subsp. strangulata</name>
    <name type="common">Goatgrass</name>
    <dbReference type="NCBI Taxonomy" id="200361"/>
    <lineage>
        <taxon>Eukaryota</taxon>
        <taxon>Viridiplantae</taxon>
        <taxon>Streptophyta</taxon>
        <taxon>Embryophyta</taxon>
        <taxon>Tracheophyta</taxon>
        <taxon>Spermatophyta</taxon>
        <taxon>Magnoliopsida</taxon>
        <taxon>Liliopsida</taxon>
        <taxon>Poales</taxon>
        <taxon>Poaceae</taxon>
        <taxon>BOP clade</taxon>
        <taxon>Pooideae</taxon>
        <taxon>Triticodae</taxon>
        <taxon>Triticeae</taxon>
        <taxon>Triticinae</taxon>
        <taxon>Aegilops</taxon>
    </lineage>
</organism>
<feature type="signal peptide" evidence="7">
    <location>
        <begin position="1"/>
        <end position="21"/>
    </location>
</feature>
<accession>A0A453N3I1</accession>
<dbReference type="AlphaFoldDB" id="A0A453N3I1"/>
<dbReference type="FunFam" id="3.40.50.2000:FF:000063">
    <property type="entry name" value="Glycosyltransferase"/>
    <property type="match status" value="1"/>
</dbReference>
<evidence type="ECO:0000313" key="8">
    <source>
        <dbReference type="EnsemblPlants" id="AET6Gv20198800.1"/>
    </source>
</evidence>
<dbReference type="InterPro" id="IPR002213">
    <property type="entry name" value="UDP_glucos_trans"/>
</dbReference>
<evidence type="ECO:0000256" key="3">
    <source>
        <dbReference type="ARBA" id="ARBA00022679"/>
    </source>
</evidence>
<protein>
    <recommendedName>
        <fullName evidence="5">Glycosyltransferase</fullName>
        <ecNumber evidence="5">2.4.1.-</ecNumber>
    </recommendedName>
</protein>
<reference evidence="8" key="4">
    <citation type="submission" date="2019-03" db="UniProtKB">
        <authorList>
            <consortium name="EnsemblPlants"/>
        </authorList>
    </citation>
    <scope>IDENTIFICATION</scope>
</reference>
<dbReference type="Gene3D" id="3.40.50.2000">
    <property type="entry name" value="Glycogen Phosphorylase B"/>
    <property type="match status" value="2"/>
</dbReference>
<comment type="similarity">
    <text evidence="1 4">Belongs to the UDP-glycosyltransferase family.</text>
</comment>
<dbReference type="SUPFAM" id="SSF53756">
    <property type="entry name" value="UDP-Glycosyltransferase/glycogen phosphorylase"/>
    <property type="match status" value="1"/>
</dbReference>
<keyword evidence="3 4" id="KW-0808">Transferase</keyword>
<reference evidence="8" key="3">
    <citation type="journal article" date="2017" name="Nature">
        <title>Genome sequence of the progenitor of the wheat D genome Aegilops tauschii.</title>
        <authorList>
            <person name="Luo M.C."/>
            <person name="Gu Y.Q."/>
            <person name="Puiu D."/>
            <person name="Wang H."/>
            <person name="Twardziok S.O."/>
            <person name="Deal K.R."/>
            <person name="Huo N."/>
            <person name="Zhu T."/>
            <person name="Wang L."/>
            <person name="Wang Y."/>
            <person name="McGuire P.E."/>
            <person name="Liu S."/>
            <person name="Long H."/>
            <person name="Ramasamy R.K."/>
            <person name="Rodriguez J.C."/>
            <person name="Van S.L."/>
            <person name="Yuan L."/>
            <person name="Wang Z."/>
            <person name="Xia Z."/>
            <person name="Xiao L."/>
            <person name="Anderson O.D."/>
            <person name="Ouyang S."/>
            <person name="Liang Y."/>
            <person name="Zimin A.V."/>
            <person name="Pertea G."/>
            <person name="Qi P."/>
            <person name="Bennetzen J.L."/>
            <person name="Dai X."/>
            <person name="Dawson M.W."/>
            <person name="Muller H.G."/>
            <person name="Kugler K."/>
            <person name="Rivarola-Duarte L."/>
            <person name="Spannagl M."/>
            <person name="Mayer K.F.X."/>
            <person name="Lu F.H."/>
            <person name="Bevan M.W."/>
            <person name="Leroy P."/>
            <person name="Li P."/>
            <person name="You F.M."/>
            <person name="Sun Q."/>
            <person name="Liu Z."/>
            <person name="Lyons E."/>
            <person name="Wicker T."/>
            <person name="Salzberg S.L."/>
            <person name="Devos K.M."/>
            <person name="Dvorak J."/>
        </authorList>
    </citation>
    <scope>NUCLEOTIDE SEQUENCE [LARGE SCALE GENOMIC DNA]</scope>
    <source>
        <strain evidence="8">cv. AL8/78</strain>
    </source>
</reference>
<proteinExistence type="inferred from homology"/>
<dbReference type="InterPro" id="IPR035595">
    <property type="entry name" value="UDP_glycos_trans_CS"/>
</dbReference>
<dbReference type="GO" id="GO:0035251">
    <property type="term" value="F:UDP-glucosyltransferase activity"/>
    <property type="evidence" value="ECO:0007669"/>
    <property type="project" value="TreeGrafter"/>
</dbReference>
<evidence type="ECO:0000256" key="1">
    <source>
        <dbReference type="ARBA" id="ARBA00009995"/>
    </source>
</evidence>
<keyword evidence="7" id="KW-0732">Signal</keyword>
<reference evidence="8" key="5">
    <citation type="journal article" date="2021" name="G3 (Bethesda)">
        <title>Aegilops tauschii genome assembly Aet v5.0 features greater sequence contiguity and improved annotation.</title>
        <authorList>
            <person name="Wang L."/>
            <person name="Zhu T."/>
            <person name="Rodriguez J.C."/>
            <person name="Deal K.R."/>
            <person name="Dubcovsky J."/>
            <person name="McGuire P.E."/>
            <person name="Lux T."/>
            <person name="Spannagl M."/>
            <person name="Mayer K.F.X."/>
            <person name="Baldrich P."/>
            <person name="Meyers B.C."/>
            <person name="Huo N."/>
            <person name="Gu Y.Q."/>
            <person name="Zhou H."/>
            <person name="Devos K.M."/>
            <person name="Bennetzen J.L."/>
            <person name="Unver T."/>
            <person name="Budak H."/>
            <person name="Gulick P.J."/>
            <person name="Galiba G."/>
            <person name="Kalapos B."/>
            <person name="Nelson D.R."/>
            <person name="Li P."/>
            <person name="You F.M."/>
            <person name="Luo M.C."/>
            <person name="Dvorak J."/>
        </authorList>
    </citation>
    <scope>NUCLEOTIDE SEQUENCE [LARGE SCALE GENOMIC DNA]</scope>
    <source>
        <strain evidence="8">cv. AL8/78</strain>
    </source>
</reference>
<evidence type="ECO:0000256" key="5">
    <source>
        <dbReference type="RuleBase" id="RU362057"/>
    </source>
</evidence>
<dbReference type="FunFam" id="3.40.50.2000:FF:000785">
    <property type="entry name" value="Glycosyltransferase"/>
    <property type="match status" value="1"/>
</dbReference>
<name>A0A453N3I1_AEGTS</name>
<dbReference type="EnsemblPlants" id="AET6Gv20198800.1">
    <property type="protein sequence ID" value="AET6Gv20198800.1"/>
    <property type="gene ID" value="AET6Gv20198800"/>
</dbReference>
<evidence type="ECO:0000256" key="6">
    <source>
        <dbReference type="SAM" id="MobiDB-lite"/>
    </source>
</evidence>
<feature type="chain" id="PRO_5019042547" description="Glycosyltransferase" evidence="7">
    <location>
        <begin position="22"/>
        <end position="565"/>
    </location>
</feature>
<dbReference type="STRING" id="200361.A0A453N3I1"/>